<comment type="caution">
    <text evidence="3">The sequence shown here is derived from an EMBL/GenBank/DDBJ whole genome shotgun (WGS) entry which is preliminary data.</text>
</comment>
<dbReference type="AlphaFoldDB" id="A0A2G5I290"/>
<dbReference type="OrthoDB" id="3644894at2759"/>
<sequence length="260" mass="28719">MNGITPAIVGCLFLAVAAFLFIPALLASPIVFLRNPKLSLCIWGAWLYIIIEGLHYLLDAVWLLFVRPRPRIVFHEQSPPRVQPRRFAETAPQSHTPPLPTVYEFEPEIPESCTRTDVTPPNRLSRANSGKFTFPAQDTSSPTSRKASSTLSLEEILQMKNTVRNNGEVDIFDYDLDLEGPSRLSSRRSSRAASTVDLRSSETSLESGAATPRLSRSRTGSFTHISNLPSRNTSTSSLSAVPESLKRHKRARTDGSLNGS</sequence>
<feature type="region of interest" description="Disordered" evidence="1">
    <location>
        <begin position="179"/>
        <end position="260"/>
    </location>
</feature>
<feature type="compositionally biased region" description="Polar residues" evidence="1">
    <location>
        <begin position="217"/>
        <end position="239"/>
    </location>
</feature>
<proteinExistence type="predicted"/>
<keyword evidence="2" id="KW-1133">Transmembrane helix</keyword>
<keyword evidence="2" id="KW-0472">Membrane</keyword>
<name>A0A2G5I290_CERBT</name>
<evidence type="ECO:0000313" key="3">
    <source>
        <dbReference type="EMBL" id="PIA98925.1"/>
    </source>
</evidence>
<feature type="transmembrane region" description="Helical" evidence="2">
    <location>
        <begin position="43"/>
        <end position="65"/>
    </location>
</feature>
<feature type="region of interest" description="Disordered" evidence="1">
    <location>
        <begin position="112"/>
        <end position="150"/>
    </location>
</feature>
<dbReference type="EMBL" id="LKMD01000101">
    <property type="protein sequence ID" value="PIA98925.1"/>
    <property type="molecule type" value="Genomic_DNA"/>
</dbReference>
<organism evidence="3 4">
    <name type="scientific">Cercospora beticola</name>
    <name type="common">Sugarbeet leaf spot fungus</name>
    <dbReference type="NCBI Taxonomy" id="122368"/>
    <lineage>
        <taxon>Eukaryota</taxon>
        <taxon>Fungi</taxon>
        <taxon>Dikarya</taxon>
        <taxon>Ascomycota</taxon>
        <taxon>Pezizomycotina</taxon>
        <taxon>Dothideomycetes</taxon>
        <taxon>Dothideomycetidae</taxon>
        <taxon>Mycosphaerellales</taxon>
        <taxon>Mycosphaerellaceae</taxon>
        <taxon>Cercospora</taxon>
    </lineage>
</organism>
<feature type="compositionally biased region" description="Polar residues" evidence="1">
    <location>
        <begin position="125"/>
        <end position="150"/>
    </location>
</feature>
<evidence type="ECO:0000256" key="2">
    <source>
        <dbReference type="SAM" id="Phobius"/>
    </source>
</evidence>
<evidence type="ECO:0000256" key="1">
    <source>
        <dbReference type="SAM" id="MobiDB-lite"/>
    </source>
</evidence>
<protein>
    <submittedName>
        <fullName evidence="3">Uncharacterized protein</fullName>
    </submittedName>
</protein>
<keyword evidence="2" id="KW-0812">Transmembrane</keyword>
<gene>
    <name evidence="3" type="ORF">CB0940_03634</name>
</gene>
<feature type="compositionally biased region" description="Polar residues" evidence="1">
    <location>
        <begin position="197"/>
        <end position="206"/>
    </location>
</feature>
<accession>A0A2G5I290</accession>
<evidence type="ECO:0000313" key="4">
    <source>
        <dbReference type="Proteomes" id="UP000230605"/>
    </source>
</evidence>
<dbReference type="Proteomes" id="UP000230605">
    <property type="component" value="Chromosome 3"/>
</dbReference>
<reference evidence="3 4" key="1">
    <citation type="submission" date="2015-10" db="EMBL/GenBank/DDBJ databases">
        <title>The cercosporin biosynthetic gene cluster was horizontally transferred to several fungal lineages and shown to be expanded in Cercospora beticola based on microsynteny with recipient genomes.</title>
        <authorList>
            <person name="De Jonge R."/>
            <person name="Ebert M.K."/>
            <person name="Suttle J.C."/>
            <person name="Jurick Ii W.M."/>
            <person name="Secor G.A."/>
            <person name="Thomma B.P."/>
            <person name="Van De Peer Y."/>
            <person name="Bolton M.D."/>
        </authorList>
    </citation>
    <scope>NUCLEOTIDE SEQUENCE [LARGE SCALE GENOMIC DNA]</scope>
    <source>
        <strain evidence="3 4">09-40</strain>
    </source>
</reference>